<dbReference type="EMBL" id="LT635766">
    <property type="protein sequence ID" value="SGZ54652.1"/>
    <property type="molecule type" value="Genomic_DNA"/>
</dbReference>
<evidence type="ECO:0000313" key="13">
    <source>
        <dbReference type="Proteomes" id="UP000182259"/>
    </source>
</evidence>
<keyword evidence="10 11" id="KW-0482">Metalloprotease</keyword>
<dbReference type="Gene3D" id="2.30.250.10">
    <property type="entry name" value="Aminopeptidase i, Domain 2"/>
    <property type="match status" value="1"/>
</dbReference>
<proteinExistence type="inferred from homology"/>
<gene>
    <name evidence="12" type="ORF">SAMEA4029009_CIC11G00000002024</name>
</gene>
<accession>A0A1L0DDK5</accession>
<evidence type="ECO:0000256" key="11">
    <source>
        <dbReference type="RuleBase" id="RU004386"/>
    </source>
</evidence>
<reference evidence="13" key="1">
    <citation type="submission" date="2016-10" db="EMBL/GenBank/DDBJ databases">
        <authorList>
            <person name="Geijer C."/>
            <person name="Jareborg N."/>
            <person name="Dainat J."/>
        </authorList>
    </citation>
    <scope>NUCLEOTIDE SEQUENCE [LARGE SCALE GENOMIC DNA]</scope>
    <source>
        <strain evidence="13">PYCC 4715</strain>
    </source>
</reference>
<sequence length="464" mass="51092">MDSQTRDSAERFVQFVAKSPTPYHAVANVKEKLVANGFESLKEVDQWSISPGKSYVVTRNGSSLIAFRVGDNYKPGGAVAIVGAHTDSPCLRIKPILKKSGEGFIQVGVEQYGGLIAHLWFDRDLSIAGRVYVRESSGKYVARLLHINKPLMRIPTLAIHLNREVNQKFEFNRETEMVPIAGQEEYRHTCATDPNLKLTELEFQAVKHVVERHNESLVGLIAQELNVQVDQIEDFELLLCDNQPPTLGGMHDEFIFSPRLDNLTSCFAAADGIVAAKPASDAILMISLFDHEEIGSVSAQGADSSFLPDVLNRLVESLPGALPRMCSKSFLLSSDQAHGIHPNYERFYEKANRPHVNGGPVIKINANQRYATNSRGIVIIKAVAEKAKVPLQLFVVRNDSPCGSTIGPMISAKLGLRTLDLGNPQLSMHLIRETGGSHDVIRLSTLFGEFFSSFSVVDSLVECD</sequence>
<dbReference type="PANTHER" id="PTHR28570:SF3">
    <property type="entry name" value="ASPARTYL AMINOPEPTIDASE"/>
    <property type="match status" value="1"/>
</dbReference>
<dbReference type="FunFam" id="2.30.250.10:FF:000001">
    <property type="entry name" value="Aspartyl aminopeptidase 1"/>
    <property type="match status" value="1"/>
</dbReference>
<dbReference type="Proteomes" id="UP000182259">
    <property type="component" value="Chromosome III"/>
</dbReference>
<evidence type="ECO:0000256" key="8">
    <source>
        <dbReference type="ARBA" id="ARBA00022801"/>
    </source>
</evidence>
<evidence type="ECO:0000256" key="2">
    <source>
        <dbReference type="ARBA" id="ARBA00001947"/>
    </source>
</evidence>
<evidence type="ECO:0000256" key="4">
    <source>
        <dbReference type="ARBA" id="ARBA00011965"/>
    </source>
</evidence>
<evidence type="ECO:0000256" key="6">
    <source>
        <dbReference type="ARBA" id="ARBA00022670"/>
    </source>
</evidence>
<dbReference type="EC" id="3.4.11.21" evidence="4"/>
<keyword evidence="7 11" id="KW-0479">Metal-binding</keyword>
<keyword evidence="5 11" id="KW-0031">Aminopeptidase</keyword>
<evidence type="ECO:0000256" key="1">
    <source>
        <dbReference type="ARBA" id="ARBA00001335"/>
    </source>
</evidence>
<dbReference type="PANTHER" id="PTHR28570">
    <property type="entry name" value="ASPARTYL AMINOPEPTIDASE"/>
    <property type="match status" value="1"/>
</dbReference>
<dbReference type="InterPro" id="IPR023358">
    <property type="entry name" value="Peptidase_M18_dom2"/>
</dbReference>
<keyword evidence="9 11" id="KW-0862">Zinc</keyword>
<dbReference type="SUPFAM" id="SSF101821">
    <property type="entry name" value="Aminopeptidase/glucanase lid domain"/>
    <property type="match status" value="1"/>
</dbReference>
<protein>
    <recommendedName>
        <fullName evidence="4">aspartyl aminopeptidase</fullName>
        <ecNumber evidence="4">3.4.11.21</ecNumber>
    </recommendedName>
</protein>
<comment type="cofactor">
    <cofactor evidence="2">
        <name>Zn(2+)</name>
        <dbReference type="ChEBI" id="CHEBI:29105"/>
    </cofactor>
</comment>
<organism evidence="12 13">
    <name type="scientific">Sungouiella intermedia</name>
    <dbReference type="NCBI Taxonomy" id="45354"/>
    <lineage>
        <taxon>Eukaryota</taxon>
        <taxon>Fungi</taxon>
        <taxon>Dikarya</taxon>
        <taxon>Ascomycota</taxon>
        <taxon>Saccharomycotina</taxon>
        <taxon>Pichiomycetes</taxon>
        <taxon>Metschnikowiaceae</taxon>
        <taxon>Sungouiella</taxon>
    </lineage>
</organism>
<keyword evidence="8 11" id="KW-0378">Hydrolase</keyword>
<evidence type="ECO:0000313" key="12">
    <source>
        <dbReference type="EMBL" id="SGZ54652.1"/>
    </source>
</evidence>
<comment type="catalytic activity">
    <reaction evidence="1">
        <text>Release of an N-terminal aspartate or glutamate from a peptide, with a preference for aspartate.</text>
        <dbReference type="EC" id="3.4.11.21"/>
    </reaction>
</comment>
<dbReference type="Gene3D" id="3.40.630.10">
    <property type="entry name" value="Zn peptidases"/>
    <property type="match status" value="1"/>
</dbReference>
<evidence type="ECO:0000256" key="3">
    <source>
        <dbReference type="ARBA" id="ARBA00008290"/>
    </source>
</evidence>
<dbReference type="Pfam" id="PF02127">
    <property type="entry name" value="Peptidase_M18"/>
    <property type="match status" value="1"/>
</dbReference>
<evidence type="ECO:0000256" key="10">
    <source>
        <dbReference type="ARBA" id="ARBA00023049"/>
    </source>
</evidence>
<dbReference type="GO" id="GO:0070006">
    <property type="term" value="F:metalloaminopeptidase activity"/>
    <property type="evidence" value="ECO:0007669"/>
    <property type="project" value="TreeGrafter"/>
</dbReference>
<dbReference type="GO" id="GO:0008270">
    <property type="term" value="F:zinc ion binding"/>
    <property type="evidence" value="ECO:0007669"/>
    <property type="project" value="InterPro"/>
</dbReference>
<dbReference type="InterPro" id="IPR001948">
    <property type="entry name" value="Peptidase_M18"/>
</dbReference>
<dbReference type="CDD" id="cd05658">
    <property type="entry name" value="M18_DAP"/>
    <property type="match status" value="1"/>
</dbReference>
<keyword evidence="6 11" id="KW-0645">Protease</keyword>
<evidence type="ECO:0000256" key="7">
    <source>
        <dbReference type="ARBA" id="ARBA00022723"/>
    </source>
</evidence>
<dbReference type="GO" id="GO:0006508">
    <property type="term" value="P:proteolysis"/>
    <property type="evidence" value="ECO:0007669"/>
    <property type="project" value="UniProtKB-KW"/>
</dbReference>
<dbReference type="PRINTS" id="PR00932">
    <property type="entry name" value="AMINO1PTASE"/>
</dbReference>
<dbReference type="AlphaFoldDB" id="A0A1L0DDK5"/>
<dbReference type="SUPFAM" id="SSF53187">
    <property type="entry name" value="Zn-dependent exopeptidases"/>
    <property type="match status" value="1"/>
</dbReference>
<name>A0A1L0DDK5_9ASCO</name>
<comment type="similarity">
    <text evidence="3 11">Belongs to the peptidase M18 family.</text>
</comment>
<dbReference type="GO" id="GO:0000324">
    <property type="term" value="C:fungal-type vacuole"/>
    <property type="evidence" value="ECO:0007669"/>
    <property type="project" value="TreeGrafter"/>
</dbReference>
<evidence type="ECO:0000256" key="5">
    <source>
        <dbReference type="ARBA" id="ARBA00022438"/>
    </source>
</evidence>
<evidence type="ECO:0000256" key="9">
    <source>
        <dbReference type="ARBA" id="ARBA00022833"/>
    </source>
</evidence>
<dbReference type="NCBIfam" id="NF002759">
    <property type="entry name" value="PRK02813.1"/>
    <property type="match status" value="1"/>
</dbReference>